<evidence type="ECO:0000259" key="1">
    <source>
        <dbReference type="Pfam" id="PF18962"/>
    </source>
</evidence>
<evidence type="ECO:0000313" key="2">
    <source>
        <dbReference type="EMBL" id="MPL84819.1"/>
    </source>
</evidence>
<gene>
    <name evidence="2" type="ORF">SDC9_30784</name>
</gene>
<comment type="caution">
    <text evidence="2">The sequence shown here is derived from an EMBL/GenBank/DDBJ whole genome shotgun (WGS) entry which is preliminary data.</text>
</comment>
<dbReference type="EMBL" id="VSSQ01000195">
    <property type="protein sequence ID" value="MPL84819.1"/>
    <property type="molecule type" value="Genomic_DNA"/>
</dbReference>
<dbReference type="Pfam" id="PF18962">
    <property type="entry name" value="Por_Secre_tail"/>
    <property type="match status" value="1"/>
</dbReference>
<protein>
    <recommendedName>
        <fullName evidence="1">Secretion system C-terminal sorting domain-containing protein</fullName>
    </recommendedName>
</protein>
<proteinExistence type="predicted"/>
<dbReference type="AlphaFoldDB" id="A0A644V0H0"/>
<organism evidence="2">
    <name type="scientific">bioreactor metagenome</name>
    <dbReference type="NCBI Taxonomy" id="1076179"/>
    <lineage>
        <taxon>unclassified sequences</taxon>
        <taxon>metagenomes</taxon>
        <taxon>ecological metagenomes</taxon>
    </lineage>
</organism>
<dbReference type="InterPro" id="IPR026444">
    <property type="entry name" value="Secre_tail"/>
</dbReference>
<feature type="domain" description="Secretion system C-terminal sorting" evidence="1">
    <location>
        <begin position="92"/>
        <end position="160"/>
    </location>
</feature>
<reference evidence="2" key="1">
    <citation type="submission" date="2019-08" db="EMBL/GenBank/DDBJ databases">
        <authorList>
            <person name="Kucharzyk K."/>
            <person name="Murdoch R.W."/>
            <person name="Higgins S."/>
            <person name="Loffler F."/>
        </authorList>
    </citation>
    <scope>NUCLEOTIDE SEQUENCE</scope>
</reference>
<accession>A0A644V0H0</accession>
<sequence length="166" mass="17780">MSSLNLLIKASMVIIFCYSHVSAQTLHESMNTSGASFAGSGGSASQSAGQVFYTIVTGAGGSANQGIHQPYEISVVTKLKDGPAISLTIAAFPNPTTGLLRLSIDNQRFEGLNYQFFEGNGKLLETGEISGTETGIDLTFRAQAVYFLKVLRHNETLKTFKIVKSH</sequence>
<name>A0A644V0H0_9ZZZZ</name>